<dbReference type="Proteomes" id="UP000499080">
    <property type="component" value="Unassembled WGS sequence"/>
</dbReference>
<evidence type="ECO:0000256" key="1">
    <source>
        <dbReference type="SAM" id="MobiDB-lite"/>
    </source>
</evidence>
<name>A0A4Y2C9U5_ARAVE</name>
<proteinExistence type="predicted"/>
<feature type="compositionally biased region" description="Polar residues" evidence="1">
    <location>
        <begin position="1"/>
        <end position="13"/>
    </location>
</feature>
<feature type="region of interest" description="Disordered" evidence="1">
    <location>
        <begin position="1"/>
        <end position="20"/>
    </location>
</feature>
<evidence type="ECO:0000313" key="2">
    <source>
        <dbReference type="EMBL" id="GBM00636.1"/>
    </source>
</evidence>
<dbReference type="AlphaFoldDB" id="A0A4Y2C9U5"/>
<evidence type="ECO:0000313" key="3">
    <source>
        <dbReference type="Proteomes" id="UP000499080"/>
    </source>
</evidence>
<comment type="caution">
    <text evidence="2">The sequence shown here is derived from an EMBL/GenBank/DDBJ whole genome shotgun (WGS) entry which is preliminary data.</text>
</comment>
<accession>A0A4Y2C9U5</accession>
<dbReference type="EMBL" id="BGPR01000159">
    <property type="protein sequence ID" value="GBM00636.1"/>
    <property type="molecule type" value="Genomic_DNA"/>
</dbReference>
<organism evidence="2 3">
    <name type="scientific">Araneus ventricosus</name>
    <name type="common">Orbweaver spider</name>
    <name type="synonym">Epeira ventricosa</name>
    <dbReference type="NCBI Taxonomy" id="182803"/>
    <lineage>
        <taxon>Eukaryota</taxon>
        <taxon>Metazoa</taxon>
        <taxon>Ecdysozoa</taxon>
        <taxon>Arthropoda</taxon>
        <taxon>Chelicerata</taxon>
        <taxon>Arachnida</taxon>
        <taxon>Araneae</taxon>
        <taxon>Araneomorphae</taxon>
        <taxon>Entelegynae</taxon>
        <taxon>Araneoidea</taxon>
        <taxon>Araneidae</taxon>
        <taxon>Araneus</taxon>
    </lineage>
</organism>
<gene>
    <name evidence="2" type="ORF">AVEN_117993_1</name>
</gene>
<sequence length="78" mass="8758">MDETGNQMGSISHINIHDFSKGDGDISKAEILPKQKSAGLFRRCFQATCLCLNKKKTNDEDTMMGLPNTGYENENVRY</sequence>
<keyword evidence="3" id="KW-1185">Reference proteome</keyword>
<protein>
    <submittedName>
        <fullName evidence="2">Uncharacterized protein</fullName>
    </submittedName>
</protein>
<reference evidence="2 3" key="1">
    <citation type="journal article" date="2019" name="Sci. Rep.">
        <title>Orb-weaving spider Araneus ventricosus genome elucidates the spidroin gene catalogue.</title>
        <authorList>
            <person name="Kono N."/>
            <person name="Nakamura H."/>
            <person name="Ohtoshi R."/>
            <person name="Moran D.A.P."/>
            <person name="Shinohara A."/>
            <person name="Yoshida Y."/>
            <person name="Fujiwara M."/>
            <person name="Mori M."/>
            <person name="Tomita M."/>
            <person name="Arakawa K."/>
        </authorList>
    </citation>
    <scope>NUCLEOTIDE SEQUENCE [LARGE SCALE GENOMIC DNA]</scope>
</reference>